<dbReference type="EMBL" id="WOCE01000049">
    <property type="protein sequence ID" value="KAE9584314.1"/>
    <property type="molecule type" value="Genomic_DNA"/>
</dbReference>
<evidence type="ECO:0000256" key="4">
    <source>
        <dbReference type="SAM" id="MobiDB-lite"/>
    </source>
</evidence>
<keyword evidence="3" id="KW-0520">NAD</keyword>
<proteinExistence type="inferred from homology"/>
<keyword evidence="5" id="KW-0496">Mitochondrion</keyword>
<evidence type="ECO:0000256" key="2">
    <source>
        <dbReference type="ARBA" id="ARBA00022967"/>
    </source>
</evidence>
<dbReference type="GO" id="GO:0005739">
    <property type="term" value="C:mitochondrion"/>
    <property type="evidence" value="ECO:0007669"/>
    <property type="project" value="GOC"/>
</dbReference>
<comment type="similarity">
    <text evidence="1">Belongs to the complex I 49 kDa subunit family.</text>
</comment>
<feature type="region of interest" description="Disordered" evidence="4">
    <location>
        <begin position="1"/>
        <end position="22"/>
    </location>
</feature>
<name>A0A6A4N9U4_LUPAL</name>
<dbReference type="Gene3D" id="1.10.645.10">
    <property type="entry name" value="Cytochrome-c3 Hydrogenase, chain B"/>
    <property type="match status" value="1"/>
</dbReference>
<dbReference type="InterPro" id="IPR029014">
    <property type="entry name" value="NiFe-Hase_large"/>
</dbReference>
<dbReference type="InterPro" id="IPR022885">
    <property type="entry name" value="NDH1_su_D/H"/>
</dbReference>
<comment type="caution">
    <text evidence="5">The sequence shown here is derived from an EMBL/GenBank/DDBJ whole genome shotgun (WGS) entry which is preliminary data.</text>
</comment>
<gene>
    <name evidence="5" type="ORF">Lalb_Chr00c24g0407321</name>
</gene>
<protein>
    <submittedName>
        <fullName evidence="5">Putative oxidoreductase</fullName>
    </submittedName>
</protein>
<accession>A0A6A4N9U4</accession>
<dbReference type="AlphaFoldDB" id="A0A6A4N9U4"/>
<evidence type="ECO:0000256" key="3">
    <source>
        <dbReference type="ARBA" id="ARBA00023027"/>
    </source>
</evidence>
<evidence type="ECO:0000313" key="5">
    <source>
        <dbReference type="EMBL" id="KAE9584314.1"/>
    </source>
</evidence>
<sequence>MTTRNGQIKNFTSNFGPQHPAAHGVSRSVLEMNGEVVERAEPHIGSLQCGTEKLIEYKTYLQALPYSDRLEGDRGVTE</sequence>
<reference evidence="6" key="1">
    <citation type="journal article" date="2020" name="Nat. Commun.">
        <title>Genome sequence of the cluster root forming white lupin.</title>
        <authorList>
            <person name="Hufnagel B."/>
            <person name="Marques A."/>
            <person name="Soriano A."/>
            <person name="Marques L."/>
            <person name="Divol F."/>
            <person name="Doumas P."/>
            <person name="Sallet E."/>
            <person name="Mancinotti D."/>
            <person name="Carrere S."/>
            <person name="Marande W."/>
            <person name="Arribat S."/>
            <person name="Keller J."/>
            <person name="Huneau C."/>
            <person name="Blein T."/>
            <person name="Aime D."/>
            <person name="Laguerre M."/>
            <person name="Taylor J."/>
            <person name="Schubert V."/>
            <person name="Nelson M."/>
            <person name="Geu-Flores F."/>
            <person name="Crespi M."/>
            <person name="Gallardo-Guerrero K."/>
            <person name="Delaux P.-M."/>
            <person name="Salse J."/>
            <person name="Berges H."/>
            <person name="Guyot R."/>
            <person name="Gouzy J."/>
            <person name="Peret B."/>
        </authorList>
    </citation>
    <scope>NUCLEOTIDE SEQUENCE [LARGE SCALE GENOMIC DNA]</scope>
    <source>
        <strain evidence="6">cv. Amiga</strain>
    </source>
</reference>
<geneLocation type="mitochondrion" evidence="5"/>
<keyword evidence="2" id="KW-1278">Translocase</keyword>
<dbReference type="Proteomes" id="UP000447434">
    <property type="component" value="Unassembled WGS sequence"/>
</dbReference>
<dbReference type="OrthoDB" id="563929at2759"/>
<dbReference type="PANTHER" id="PTHR11993:SF10">
    <property type="entry name" value="NADH DEHYDROGENASE [UBIQUINONE] IRON-SULFUR PROTEIN 2, MITOCHONDRIAL"/>
    <property type="match status" value="1"/>
</dbReference>
<dbReference type="PANTHER" id="PTHR11993">
    <property type="entry name" value="NADH-UBIQUINONE OXIDOREDUCTASE 49 KDA SUBUNIT"/>
    <property type="match status" value="1"/>
</dbReference>
<keyword evidence="6" id="KW-1185">Reference proteome</keyword>
<evidence type="ECO:0000313" key="6">
    <source>
        <dbReference type="Proteomes" id="UP000447434"/>
    </source>
</evidence>
<feature type="compositionally biased region" description="Polar residues" evidence="4">
    <location>
        <begin position="1"/>
        <end position="16"/>
    </location>
</feature>
<dbReference type="GO" id="GO:0016651">
    <property type="term" value="F:oxidoreductase activity, acting on NAD(P)H"/>
    <property type="evidence" value="ECO:0007669"/>
    <property type="project" value="InterPro"/>
</dbReference>
<organism evidence="5 6">
    <name type="scientific">Lupinus albus</name>
    <name type="common">White lupine</name>
    <name type="synonym">Lupinus termis</name>
    <dbReference type="NCBI Taxonomy" id="3870"/>
    <lineage>
        <taxon>Eukaryota</taxon>
        <taxon>Viridiplantae</taxon>
        <taxon>Streptophyta</taxon>
        <taxon>Embryophyta</taxon>
        <taxon>Tracheophyta</taxon>
        <taxon>Spermatophyta</taxon>
        <taxon>Magnoliopsida</taxon>
        <taxon>eudicotyledons</taxon>
        <taxon>Gunneridae</taxon>
        <taxon>Pentapetalae</taxon>
        <taxon>rosids</taxon>
        <taxon>fabids</taxon>
        <taxon>Fabales</taxon>
        <taxon>Fabaceae</taxon>
        <taxon>Papilionoideae</taxon>
        <taxon>50 kb inversion clade</taxon>
        <taxon>genistoids sensu lato</taxon>
        <taxon>core genistoids</taxon>
        <taxon>Genisteae</taxon>
        <taxon>Lupinus</taxon>
    </lineage>
</organism>
<dbReference type="GO" id="GO:0006120">
    <property type="term" value="P:mitochondrial electron transport, NADH to ubiquinone"/>
    <property type="evidence" value="ECO:0007669"/>
    <property type="project" value="TreeGrafter"/>
</dbReference>
<evidence type="ECO:0000256" key="1">
    <source>
        <dbReference type="ARBA" id="ARBA00005769"/>
    </source>
</evidence>
<dbReference type="SUPFAM" id="SSF56762">
    <property type="entry name" value="HydB/Nqo4-like"/>
    <property type="match status" value="1"/>
</dbReference>